<name>A0A0D0BHE9_9AGAM</name>
<organism evidence="1 2">
    <name type="scientific">Suillus luteus UH-Slu-Lm8-n1</name>
    <dbReference type="NCBI Taxonomy" id="930992"/>
    <lineage>
        <taxon>Eukaryota</taxon>
        <taxon>Fungi</taxon>
        <taxon>Dikarya</taxon>
        <taxon>Basidiomycota</taxon>
        <taxon>Agaricomycotina</taxon>
        <taxon>Agaricomycetes</taxon>
        <taxon>Agaricomycetidae</taxon>
        <taxon>Boletales</taxon>
        <taxon>Suillineae</taxon>
        <taxon>Suillaceae</taxon>
        <taxon>Suillus</taxon>
    </lineage>
</organism>
<evidence type="ECO:0000313" key="1">
    <source>
        <dbReference type="EMBL" id="KIK49024.1"/>
    </source>
</evidence>
<dbReference type="Proteomes" id="UP000054485">
    <property type="component" value="Unassembled WGS sequence"/>
</dbReference>
<reference evidence="1 2" key="1">
    <citation type="submission" date="2014-04" db="EMBL/GenBank/DDBJ databases">
        <authorList>
            <consortium name="DOE Joint Genome Institute"/>
            <person name="Kuo A."/>
            <person name="Ruytinx J."/>
            <person name="Rineau F."/>
            <person name="Colpaert J."/>
            <person name="Kohler A."/>
            <person name="Nagy L.G."/>
            <person name="Floudas D."/>
            <person name="Copeland A."/>
            <person name="Barry K.W."/>
            <person name="Cichocki N."/>
            <person name="Veneault-Fourrey C."/>
            <person name="LaButti K."/>
            <person name="Lindquist E.A."/>
            <person name="Lipzen A."/>
            <person name="Lundell T."/>
            <person name="Morin E."/>
            <person name="Murat C."/>
            <person name="Sun H."/>
            <person name="Tunlid A."/>
            <person name="Henrissat B."/>
            <person name="Grigoriev I.V."/>
            <person name="Hibbett D.S."/>
            <person name="Martin F."/>
            <person name="Nordberg H.P."/>
            <person name="Cantor M.N."/>
            <person name="Hua S.X."/>
        </authorList>
    </citation>
    <scope>NUCLEOTIDE SEQUENCE [LARGE SCALE GENOMIC DNA]</scope>
    <source>
        <strain evidence="1 2">UH-Slu-Lm8-n1</strain>
    </source>
</reference>
<dbReference type="AlphaFoldDB" id="A0A0D0BHE9"/>
<dbReference type="HOGENOM" id="CLU_2639740_0_0_1"/>
<dbReference type="InParanoid" id="A0A0D0BHE9"/>
<dbReference type="EMBL" id="KN835134">
    <property type="protein sequence ID" value="KIK49024.1"/>
    <property type="molecule type" value="Genomic_DNA"/>
</dbReference>
<proteinExistence type="predicted"/>
<sequence>MMMVCVGYRSCGSRSRRWSPRLSIRWNNGDDDGNQSTRICGRGTSPFGQHSWHEYASAECRRLSKPWRKNLGIRVAE</sequence>
<gene>
    <name evidence="1" type="ORF">CY34DRAFT_431004</name>
</gene>
<protein>
    <submittedName>
        <fullName evidence="1">Uncharacterized protein</fullName>
    </submittedName>
</protein>
<accession>A0A0D0BHE9</accession>
<evidence type="ECO:0000313" key="2">
    <source>
        <dbReference type="Proteomes" id="UP000054485"/>
    </source>
</evidence>
<keyword evidence="2" id="KW-1185">Reference proteome</keyword>
<reference evidence="2" key="2">
    <citation type="submission" date="2015-01" db="EMBL/GenBank/DDBJ databases">
        <title>Evolutionary Origins and Diversification of the Mycorrhizal Mutualists.</title>
        <authorList>
            <consortium name="DOE Joint Genome Institute"/>
            <consortium name="Mycorrhizal Genomics Consortium"/>
            <person name="Kohler A."/>
            <person name="Kuo A."/>
            <person name="Nagy L.G."/>
            <person name="Floudas D."/>
            <person name="Copeland A."/>
            <person name="Barry K.W."/>
            <person name="Cichocki N."/>
            <person name="Veneault-Fourrey C."/>
            <person name="LaButti K."/>
            <person name="Lindquist E.A."/>
            <person name="Lipzen A."/>
            <person name="Lundell T."/>
            <person name="Morin E."/>
            <person name="Murat C."/>
            <person name="Riley R."/>
            <person name="Ohm R."/>
            <person name="Sun H."/>
            <person name="Tunlid A."/>
            <person name="Henrissat B."/>
            <person name="Grigoriev I.V."/>
            <person name="Hibbett D.S."/>
            <person name="Martin F."/>
        </authorList>
    </citation>
    <scope>NUCLEOTIDE SEQUENCE [LARGE SCALE GENOMIC DNA]</scope>
    <source>
        <strain evidence="2">UH-Slu-Lm8-n1</strain>
    </source>
</reference>